<dbReference type="InterPro" id="IPR056968">
    <property type="entry name" value="Fn3_Dep-1_2nd"/>
</dbReference>
<dbReference type="GO" id="GO:0032502">
    <property type="term" value="P:developmental process"/>
    <property type="evidence" value="ECO:0007669"/>
    <property type="project" value="UniProtKB-ARBA"/>
</dbReference>
<dbReference type="InterPro" id="IPR056970">
    <property type="entry name" value="Fn3_Dep-1_4th"/>
</dbReference>
<keyword evidence="7" id="KW-0904">Protein phosphatase</keyword>
<name>A0A0N5B4T4_STREA</name>
<dbReference type="PROSITE" id="PS50056">
    <property type="entry name" value="TYR_PHOSPHATASE_2"/>
    <property type="match status" value="1"/>
</dbReference>
<evidence type="ECO:0000256" key="1">
    <source>
        <dbReference type="ARBA" id="ARBA00004479"/>
    </source>
</evidence>
<feature type="domain" description="Tyrosine-protein phosphatase" evidence="14">
    <location>
        <begin position="1195"/>
        <end position="1457"/>
    </location>
</feature>
<evidence type="ECO:0000256" key="5">
    <source>
        <dbReference type="ARBA" id="ARBA00022737"/>
    </source>
</evidence>
<dbReference type="InterPro" id="IPR013783">
    <property type="entry name" value="Ig-like_fold"/>
</dbReference>
<evidence type="ECO:0000256" key="7">
    <source>
        <dbReference type="ARBA" id="ARBA00022912"/>
    </source>
</evidence>
<feature type="compositionally biased region" description="Low complexity" evidence="12">
    <location>
        <begin position="1018"/>
        <end position="1031"/>
    </location>
</feature>
<dbReference type="InterPro" id="IPR000242">
    <property type="entry name" value="PTP_cat"/>
</dbReference>
<proteinExistence type="predicted"/>
<keyword evidence="17" id="KW-1185">Reference proteome</keyword>
<protein>
    <recommendedName>
        <fullName evidence="2">protein-tyrosine-phosphatase</fullName>
        <ecNumber evidence="2">3.1.3.48</ecNumber>
    </recommendedName>
</protein>
<dbReference type="InterPro" id="IPR056966">
    <property type="entry name" value="Fn3_Dep-1_5th"/>
</dbReference>
<keyword evidence="3 13" id="KW-0812">Transmembrane</keyword>
<keyword evidence="5" id="KW-0677">Repeat</keyword>
<dbReference type="Pfam" id="PF18861">
    <property type="entry name" value="PTP_tm"/>
    <property type="match status" value="1"/>
</dbReference>
<evidence type="ECO:0000256" key="3">
    <source>
        <dbReference type="ARBA" id="ARBA00022692"/>
    </source>
</evidence>
<dbReference type="InterPro" id="IPR056967">
    <property type="entry name" value="Fn3_Dep-1_1st"/>
</dbReference>
<dbReference type="SMART" id="SM00060">
    <property type="entry name" value="FN3"/>
    <property type="match status" value="5"/>
</dbReference>
<dbReference type="SUPFAM" id="SSF52799">
    <property type="entry name" value="(Phosphotyrosine protein) phosphatases II"/>
    <property type="match status" value="1"/>
</dbReference>
<keyword evidence="10" id="KW-0325">Glycoprotein</keyword>
<evidence type="ECO:0000256" key="11">
    <source>
        <dbReference type="ARBA" id="ARBA00051722"/>
    </source>
</evidence>
<dbReference type="PRINTS" id="PR00700">
    <property type="entry name" value="PRTYPHPHTASE"/>
</dbReference>
<evidence type="ECO:0000259" key="15">
    <source>
        <dbReference type="PROSITE" id="PS50056"/>
    </source>
</evidence>
<dbReference type="PROSITE" id="PS00383">
    <property type="entry name" value="TYR_PHOSPHATASE_1"/>
    <property type="match status" value="1"/>
</dbReference>
<dbReference type="PANTHER" id="PTHR46957:SF3">
    <property type="entry name" value="CYTOKINE RECEPTOR"/>
    <property type="match status" value="1"/>
</dbReference>
<evidence type="ECO:0000313" key="18">
    <source>
        <dbReference type="WBParaSite" id="SPAL_0000108300.1"/>
    </source>
</evidence>
<dbReference type="PROSITE" id="PS50055">
    <property type="entry name" value="TYR_PHOSPHATASE_PTP"/>
    <property type="match status" value="1"/>
</dbReference>
<dbReference type="GO" id="GO:0016020">
    <property type="term" value="C:membrane"/>
    <property type="evidence" value="ECO:0007669"/>
    <property type="project" value="UniProtKB-SubCell"/>
</dbReference>
<comment type="catalytic activity">
    <reaction evidence="11">
        <text>O-phospho-L-tyrosyl-[protein] + H2O = L-tyrosyl-[protein] + phosphate</text>
        <dbReference type="Rhea" id="RHEA:10684"/>
        <dbReference type="Rhea" id="RHEA-COMP:10136"/>
        <dbReference type="Rhea" id="RHEA-COMP:20101"/>
        <dbReference type="ChEBI" id="CHEBI:15377"/>
        <dbReference type="ChEBI" id="CHEBI:43474"/>
        <dbReference type="ChEBI" id="CHEBI:46858"/>
        <dbReference type="ChEBI" id="CHEBI:61978"/>
        <dbReference type="EC" id="3.1.3.48"/>
    </reaction>
</comment>
<dbReference type="InterPro" id="IPR003595">
    <property type="entry name" value="Tyr_Pase_cat"/>
</dbReference>
<dbReference type="Gene3D" id="2.60.40.10">
    <property type="entry name" value="Immunoglobulins"/>
    <property type="match status" value="1"/>
</dbReference>
<dbReference type="SMART" id="SM00404">
    <property type="entry name" value="PTPc_motif"/>
    <property type="match status" value="1"/>
</dbReference>
<dbReference type="Pfam" id="PF24943">
    <property type="entry name" value="Fn3_Dep-1_2nd"/>
    <property type="match status" value="1"/>
</dbReference>
<feature type="compositionally biased region" description="Low complexity" evidence="12">
    <location>
        <begin position="1073"/>
        <end position="1085"/>
    </location>
</feature>
<keyword evidence="9 13" id="KW-0472">Membrane</keyword>
<evidence type="ECO:0000256" key="8">
    <source>
        <dbReference type="ARBA" id="ARBA00022989"/>
    </source>
</evidence>
<sequence length="1579" mass="179172">MKKYLLFSKIKLLLIFVISYLFFYLAKCNSVEQQTPFNVNNNQNNAIINSQTNERIPENLINHASISTILNEFSKQFTIKKDDSDPSRLLNVLLPTNFLNYHQFIAKVTDISPSVDFPLRDVNRTFLAFPSDSSIINIHGLHAGHKYDIAIYGRIVNETHLIKKETIFMDPVPLNFHDNASIIVMHTNITMRALKPERALQDTFRVEYIQLSPPKRYPILDVHDIPEQKYVDFYLGNLNPGRDYDVKVTSIRADIPSQPWQGVITTKPLQVANITVTDSVDSNDSNCVHLSWMLPIQSGADKFKILYGPTTAVESGMHSLEVEYTKNAVKICDFIIPGVDFLFIVSAEKSNQLSDPQKTTFTVKPQAPINLSLQPNIDKGLYKLTIYLNNSSKSKADSCKYSIIDDNSNKMEGEMTTEVIDGTLSCNTYLNLIPGKRYEVSANTFSNKKGSIKILRNMALAPGFDMKYFDLSLIENNGIITIKWPRNEVKLRRLVDIWSRIIGNGSTLQVKIESSSDGKIIRNYSTNPSTAKDIIIPNLIRGACYNIEIYTLTENGIVSNDKYEKNIRISMTAYDINTENISKTSTIVTFNETGKIGEWYENSVDCKLAILINDIHGNNIYDKVFNMQKADEMIFSKIILNNLKSYTKYAVNSQITCGKADDKMCPQSTRTMNMITFETEQDVPGYIKNLTIKPLNSYSCHVSWKPPTEPNGFITRYLIIINPDKSNLIGEVPWTLTVNGNFDSNNKKIDSIVDNLVGGQKYSITVLAVTVAGTSSVSNTDNTIHIQMPIGAPPKPSTTVEVIQNTIRSSDLSIRYNMRMLSSKNGPITKIGIIVAEVDPKTEMPREPPSHNVLSSPSSSYTWYKVQNYEISPPYITSITNLKPQKNWGTKSISEVIGIEPNCESKDPDTICNGPLKANTMYRFKLRMYTADNLWTDTNYSDIAKTDLLKSGFMFRTILLFILLALCIAIAIILLICINNCRMSKKNNEKKRPVLFGGCSSSNSNGSSSLGIDRNYGSSSKNSTSSSSEVSPNHRQNQWTAFKMLIRNRTAEIVNKFSLDQSSFTNHHTSKDTNNTTSNCINTNSQRLPNSSRISMFENIEDNNNKTPISSPIIISHTNGQMVNSSIVRPINNSTKTLKQRTGFDKRLENIGTVPPKIILQTVMKVDNPSRNRPVKIEDFLEHVRLMSADSDFRFSEEYEELRNIGITQPCIASELPINRAKNRFTNILPYDHSRVKLISSDDDDGSDYINANYIPGFNSRREFIAAQGPLPSTRDHFWQMVWEQQVPFIVALTKCVEKGRDKCHQYWPDQDQLSVLYNDIEVTLAKETMYDDYVLRELHLTNMSYDNLPKKVVYHLHYKAWPDFGVPNHPGGILHIVRLFRSKVPPSKNCRPSIIHCSAGVGRSGTFIAIDRLLQCMAINQPLDVFGIVHEMRLERCQMVQNEQQYVFIHLCIAHAIEQEMLKKQNYMNMMSINQLPQQNINQNQLLNGIPNTNIQYSQDYDSQYSSPQRYNGMLVDQHLPYATQRTMNTSLQEPSNIWINPYQQGQPIEGYHTIDIREFHQNPIFIEEDEGIAESGL</sequence>
<keyword evidence="4" id="KW-0732">Signal</keyword>
<dbReference type="PANTHER" id="PTHR46957">
    <property type="entry name" value="CYTOKINE RECEPTOR"/>
    <property type="match status" value="1"/>
</dbReference>
<feature type="domain" description="Fibronectin type-III" evidence="16">
    <location>
        <begin position="686"/>
        <end position="789"/>
    </location>
</feature>
<dbReference type="InterPro" id="IPR041201">
    <property type="entry name" value="PTPRJ_TM"/>
</dbReference>
<dbReference type="EC" id="3.1.3.48" evidence="2"/>
<feature type="domain" description="Tyrosine specific protein phosphatases" evidence="15">
    <location>
        <begin position="1372"/>
        <end position="1448"/>
    </location>
</feature>
<dbReference type="InterPro" id="IPR016130">
    <property type="entry name" value="Tyr_Pase_AS"/>
</dbReference>
<dbReference type="CDD" id="cd00063">
    <property type="entry name" value="FN3"/>
    <property type="match status" value="1"/>
</dbReference>
<evidence type="ECO:0000259" key="16">
    <source>
        <dbReference type="PROSITE" id="PS50853"/>
    </source>
</evidence>
<evidence type="ECO:0000256" key="12">
    <source>
        <dbReference type="SAM" id="MobiDB-lite"/>
    </source>
</evidence>
<dbReference type="InterPro" id="IPR000387">
    <property type="entry name" value="Tyr_Pase_dom"/>
</dbReference>
<evidence type="ECO:0000256" key="2">
    <source>
        <dbReference type="ARBA" id="ARBA00013064"/>
    </source>
</evidence>
<keyword evidence="8 13" id="KW-1133">Transmembrane helix</keyword>
<evidence type="ECO:0000256" key="9">
    <source>
        <dbReference type="ARBA" id="ARBA00023136"/>
    </source>
</evidence>
<evidence type="ECO:0000313" key="17">
    <source>
        <dbReference type="Proteomes" id="UP000046392"/>
    </source>
</evidence>
<accession>A0A0N5B4T4</accession>
<evidence type="ECO:0000256" key="6">
    <source>
        <dbReference type="ARBA" id="ARBA00022801"/>
    </source>
</evidence>
<dbReference type="InterPro" id="IPR057482">
    <property type="entry name" value="Fn3_Dep-1_3rd"/>
</dbReference>
<organism evidence="17 18">
    <name type="scientific">Strongyloides papillosus</name>
    <name type="common">Intestinal threadworm</name>
    <dbReference type="NCBI Taxonomy" id="174720"/>
    <lineage>
        <taxon>Eukaryota</taxon>
        <taxon>Metazoa</taxon>
        <taxon>Ecdysozoa</taxon>
        <taxon>Nematoda</taxon>
        <taxon>Chromadorea</taxon>
        <taxon>Rhabditida</taxon>
        <taxon>Tylenchina</taxon>
        <taxon>Panagrolaimomorpha</taxon>
        <taxon>Strongyloidoidea</taxon>
        <taxon>Strongyloididae</taxon>
        <taxon>Strongyloides</taxon>
    </lineage>
</organism>
<dbReference type="Gene3D" id="3.90.190.10">
    <property type="entry name" value="Protein tyrosine phosphatase superfamily"/>
    <property type="match status" value="1"/>
</dbReference>
<dbReference type="Pfam" id="PF25300">
    <property type="entry name" value="Fn3_Dep-1_3rd"/>
    <property type="match status" value="1"/>
</dbReference>
<dbReference type="Pfam" id="PF24946">
    <property type="entry name" value="Fn3_Dep-1_4th"/>
    <property type="match status" value="1"/>
</dbReference>
<dbReference type="Proteomes" id="UP000046392">
    <property type="component" value="Unplaced"/>
</dbReference>
<dbReference type="InterPro" id="IPR029021">
    <property type="entry name" value="Prot-tyrosine_phosphatase-like"/>
</dbReference>
<dbReference type="STRING" id="174720.A0A0N5B4T4"/>
<dbReference type="Pfam" id="PF24940">
    <property type="entry name" value="Fn3_Dep-1_5th"/>
    <property type="match status" value="1"/>
</dbReference>
<dbReference type="Pfam" id="PF00041">
    <property type="entry name" value="fn3"/>
    <property type="match status" value="1"/>
</dbReference>
<evidence type="ECO:0000256" key="4">
    <source>
        <dbReference type="ARBA" id="ARBA00022729"/>
    </source>
</evidence>
<feature type="region of interest" description="Disordered" evidence="12">
    <location>
        <begin position="1001"/>
        <end position="1034"/>
    </location>
</feature>
<dbReference type="PROSITE" id="PS50853">
    <property type="entry name" value="FN3"/>
    <property type="match status" value="1"/>
</dbReference>
<dbReference type="WBParaSite" id="SPAL_0000108300.1">
    <property type="protein sequence ID" value="SPAL_0000108300.1"/>
    <property type="gene ID" value="SPAL_0000108300"/>
</dbReference>
<dbReference type="SUPFAM" id="SSF49265">
    <property type="entry name" value="Fibronectin type III"/>
    <property type="match status" value="2"/>
</dbReference>
<dbReference type="InterPro" id="IPR050713">
    <property type="entry name" value="RTP_Phos/Ushers"/>
</dbReference>
<dbReference type="SMART" id="SM00194">
    <property type="entry name" value="PTPc"/>
    <property type="match status" value="1"/>
</dbReference>
<dbReference type="InterPro" id="IPR036116">
    <property type="entry name" value="FN3_sf"/>
</dbReference>
<evidence type="ECO:0000256" key="10">
    <source>
        <dbReference type="ARBA" id="ARBA00023180"/>
    </source>
</evidence>
<reference evidence="18" key="1">
    <citation type="submission" date="2017-02" db="UniProtKB">
        <authorList>
            <consortium name="WormBaseParasite"/>
        </authorList>
    </citation>
    <scope>IDENTIFICATION</scope>
</reference>
<dbReference type="Pfam" id="PF00102">
    <property type="entry name" value="Y_phosphatase"/>
    <property type="match status" value="1"/>
</dbReference>
<keyword evidence="6" id="KW-0378">Hydrolase</keyword>
<evidence type="ECO:0000259" key="14">
    <source>
        <dbReference type="PROSITE" id="PS50055"/>
    </source>
</evidence>
<dbReference type="InterPro" id="IPR003961">
    <property type="entry name" value="FN3_dom"/>
</dbReference>
<dbReference type="InterPro" id="IPR056969">
    <property type="entry name" value="Fn3_Dep-1_6th"/>
</dbReference>
<evidence type="ECO:0000256" key="13">
    <source>
        <dbReference type="SAM" id="Phobius"/>
    </source>
</evidence>
<dbReference type="Pfam" id="PF24950">
    <property type="entry name" value="Fn3_Dep-1_6th"/>
    <property type="match status" value="1"/>
</dbReference>
<feature type="region of interest" description="Disordered" evidence="12">
    <location>
        <begin position="1066"/>
        <end position="1088"/>
    </location>
</feature>
<dbReference type="Pfam" id="PF24942">
    <property type="entry name" value="Fn3_Dep-1_1st"/>
    <property type="match status" value="1"/>
</dbReference>
<feature type="transmembrane region" description="Helical" evidence="13">
    <location>
        <begin position="953"/>
        <end position="978"/>
    </location>
</feature>
<dbReference type="GO" id="GO:0004725">
    <property type="term" value="F:protein tyrosine phosphatase activity"/>
    <property type="evidence" value="ECO:0007669"/>
    <property type="project" value="UniProtKB-EC"/>
</dbReference>
<dbReference type="FunFam" id="3.90.190.10:FF:000009">
    <property type="entry name" value="Receptor-type tyrosine-protein phosphatase beta"/>
    <property type="match status" value="1"/>
</dbReference>
<comment type="subcellular location">
    <subcellularLocation>
        <location evidence="1">Membrane</location>
        <topology evidence="1">Single-pass type I membrane protein</topology>
    </subcellularLocation>
</comment>